<dbReference type="HOGENOM" id="CLU_2099336_0_0_1"/>
<dbReference type="KEGG" id="dpx:DAPPUDRAFT_327257"/>
<evidence type="ECO:0000313" key="7">
    <source>
        <dbReference type="Proteomes" id="UP000000305"/>
    </source>
</evidence>
<name>E9HA77_DAPPU</name>
<dbReference type="PROSITE" id="PS01358">
    <property type="entry name" value="ZF_RANBP2_1"/>
    <property type="match status" value="1"/>
</dbReference>
<gene>
    <name evidence="6" type="ORF">DAPPUDRAFT_327257</name>
</gene>
<dbReference type="InterPro" id="IPR036443">
    <property type="entry name" value="Znf_RanBP2_sf"/>
</dbReference>
<evidence type="ECO:0000259" key="5">
    <source>
        <dbReference type="PROSITE" id="PS50199"/>
    </source>
</evidence>
<accession>E9HA77</accession>
<dbReference type="PhylomeDB" id="E9HA77"/>
<dbReference type="Gene3D" id="4.10.1060.10">
    <property type="entry name" value="Zinc finger, RanBP2-type"/>
    <property type="match status" value="1"/>
</dbReference>
<keyword evidence="3" id="KW-0862">Zinc</keyword>
<dbReference type="OrthoDB" id="448399at2759"/>
<dbReference type="EMBL" id="GL732610">
    <property type="protein sequence ID" value="EFX71396.1"/>
    <property type="molecule type" value="Genomic_DNA"/>
</dbReference>
<evidence type="ECO:0000313" key="6">
    <source>
        <dbReference type="EMBL" id="EFX71396.1"/>
    </source>
</evidence>
<evidence type="ECO:0000256" key="4">
    <source>
        <dbReference type="PROSITE-ProRule" id="PRU00322"/>
    </source>
</evidence>
<dbReference type="SUPFAM" id="SSF90209">
    <property type="entry name" value="Ran binding protein zinc finger-like"/>
    <property type="match status" value="1"/>
</dbReference>
<dbReference type="InterPro" id="IPR001876">
    <property type="entry name" value="Znf_RanBP2"/>
</dbReference>
<protein>
    <recommendedName>
        <fullName evidence="5">RanBP2-type domain-containing protein</fullName>
    </recommendedName>
</protein>
<dbReference type="InParanoid" id="E9HA77"/>
<sequence>MEKEDGSWACERCSFVNKSTDSKCTMCEESVELLDDKSIDVYAYHYCDEAYDEFLMEDNLTHPESPDYDKIINDYLADGEDGSSEDDEVEAKRMSQKFRKILKLETKNDQNNGKRR</sequence>
<feature type="domain" description="RanBP2-type" evidence="5">
    <location>
        <begin position="4"/>
        <end position="33"/>
    </location>
</feature>
<proteinExistence type="predicted"/>
<keyword evidence="2 4" id="KW-0863">Zinc-finger</keyword>
<keyword evidence="1" id="KW-0479">Metal-binding</keyword>
<dbReference type="GO" id="GO:0008270">
    <property type="term" value="F:zinc ion binding"/>
    <property type="evidence" value="ECO:0007669"/>
    <property type="project" value="UniProtKB-KW"/>
</dbReference>
<dbReference type="SMART" id="SM00547">
    <property type="entry name" value="ZnF_RBZ"/>
    <property type="match status" value="1"/>
</dbReference>
<keyword evidence="7" id="KW-1185">Reference proteome</keyword>
<evidence type="ECO:0000256" key="2">
    <source>
        <dbReference type="ARBA" id="ARBA00022771"/>
    </source>
</evidence>
<dbReference type="AlphaFoldDB" id="E9HA77"/>
<evidence type="ECO:0000256" key="1">
    <source>
        <dbReference type="ARBA" id="ARBA00022723"/>
    </source>
</evidence>
<evidence type="ECO:0000256" key="3">
    <source>
        <dbReference type="ARBA" id="ARBA00022833"/>
    </source>
</evidence>
<dbReference type="PROSITE" id="PS50199">
    <property type="entry name" value="ZF_RANBP2_2"/>
    <property type="match status" value="1"/>
</dbReference>
<organism evidence="6 7">
    <name type="scientific">Daphnia pulex</name>
    <name type="common">Water flea</name>
    <dbReference type="NCBI Taxonomy" id="6669"/>
    <lineage>
        <taxon>Eukaryota</taxon>
        <taxon>Metazoa</taxon>
        <taxon>Ecdysozoa</taxon>
        <taxon>Arthropoda</taxon>
        <taxon>Crustacea</taxon>
        <taxon>Branchiopoda</taxon>
        <taxon>Diplostraca</taxon>
        <taxon>Cladocera</taxon>
        <taxon>Anomopoda</taxon>
        <taxon>Daphniidae</taxon>
        <taxon>Daphnia</taxon>
    </lineage>
</organism>
<reference evidence="6 7" key="1">
    <citation type="journal article" date="2011" name="Science">
        <title>The ecoresponsive genome of Daphnia pulex.</title>
        <authorList>
            <person name="Colbourne J.K."/>
            <person name="Pfrender M.E."/>
            <person name="Gilbert D."/>
            <person name="Thomas W.K."/>
            <person name="Tucker A."/>
            <person name="Oakley T.H."/>
            <person name="Tokishita S."/>
            <person name="Aerts A."/>
            <person name="Arnold G.J."/>
            <person name="Basu M.K."/>
            <person name="Bauer D.J."/>
            <person name="Caceres C.E."/>
            <person name="Carmel L."/>
            <person name="Casola C."/>
            <person name="Choi J.H."/>
            <person name="Detter J.C."/>
            <person name="Dong Q."/>
            <person name="Dusheyko S."/>
            <person name="Eads B.D."/>
            <person name="Frohlich T."/>
            <person name="Geiler-Samerotte K.A."/>
            <person name="Gerlach D."/>
            <person name="Hatcher P."/>
            <person name="Jogdeo S."/>
            <person name="Krijgsveld J."/>
            <person name="Kriventseva E.V."/>
            <person name="Kultz D."/>
            <person name="Laforsch C."/>
            <person name="Lindquist E."/>
            <person name="Lopez J."/>
            <person name="Manak J.R."/>
            <person name="Muller J."/>
            <person name="Pangilinan J."/>
            <person name="Patwardhan R.P."/>
            <person name="Pitluck S."/>
            <person name="Pritham E.J."/>
            <person name="Rechtsteiner A."/>
            <person name="Rho M."/>
            <person name="Rogozin I.B."/>
            <person name="Sakarya O."/>
            <person name="Salamov A."/>
            <person name="Schaack S."/>
            <person name="Shapiro H."/>
            <person name="Shiga Y."/>
            <person name="Skalitzky C."/>
            <person name="Smith Z."/>
            <person name="Souvorov A."/>
            <person name="Sung W."/>
            <person name="Tang Z."/>
            <person name="Tsuchiya D."/>
            <person name="Tu H."/>
            <person name="Vos H."/>
            <person name="Wang M."/>
            <person name="Wolf Y.I."/>
            <person name="Yamagata H."/>
            <person name="Yamada T."/>
            <person name="Ye Y."/>
            <person name="Shaw J.R."/>
            <person name="Andrews J."/>
            <person name="Crease T.J."/>
            <person name="Tang H."/>
            <person name="Lucas S.M."/>
            <person name="Robertson H.M."/>
            <person name="Bork P."/>
            <person name="Koonin E.V."/>
            <person name="Zdobnov E.M."/>
            <person name="Grigoriev I.V."/>
            <person name="Lynch M."/>
            <person name="Boore J.L."/>
        </authorList>
    </citation>
    <scope>NUCLEOTIDE SEQUENCE [LARGE SCALE GENOMIC DNA]</scope>
</reference>
<dbReference type="Proteomes" id="UP000000305">
    <property type="component" value="Unassembled WGS sequence"/>
</dbReference>